<dbReference type="Pfam" id="PF09956">
    <property type="entry name" value="Phage_cement_2"/>
    <property type="match status" value="1"/>
</dbReference>
<dbReference type="InterPro" id="IPR011231">
    <property type="entry name" value="Phage_VT1-Sakai_H0018"/>
</dbReference>
<dbReference type="RefSeq" id="WP_111875434.1">
    <property type="nucleotide sequence ID" value="NZ_CBCSGC010000002.1"/>
</dbReference>
<sequence length="108" mass="10802">MLTEKILMATSVPATTALVRQRLVNFDGGQAGAADAALGVANANYDPGEQAGVGTHGEILVEAGAAVAKGAQVQPDAQGRAITLASGVAFGRARDAATAAGEFIRVLR</sequence>
<dbReference type="EMBL" id="QLTA01000002">
    <property type="protein sequence ID" value="RAR86061.1"/>
    <property type="molecule type" value="Genomic_DNA"/>
</dbReference>
<name>A0A328ZJI6_9BURK</name>
<accession>A0A328ZJI6</accession>
<dbReference type="Proteomes" id="UP000248856">
    <property type="component" value="Unassembled WGS sequence"/>
</dbReference>
<reference evidence="1 2" key="1">
    <citation type="submission" date="2018-06" db="EMBL/GenBank/DDBJ databases">
        <title>Genomic Encyclopedia of Archaeal and Bacterial Type Strains, Phase II (KMG-II): from individual species to whole genera.</title>
        <authorList>
            <person name="Goeker M."/>
        </authorList>
    </citation>
    <scope>NUCLEOTIDE SEQUENCE [LARGE SCALE GENOMIC DNA]</scope>
    <source>
        <strain evidence="1 2">CFPB 3232</strain>
    </source>
</reference>
<dbReference type="AlphaFoldDB" id="A0A328ZJI6"/>
<evidence type="ECO:0008006" key="3">
    <source>
        <dbReference type="Google" id="ProtNLM"/>
    </source>
</evidence>
<evidence type="ECO:0000313" key="2">
    <source>
        <dbReference type="Proteomes" id="UP000248856"/>
    </source>
</evidence>
<comment type="caution">
    <text evidence="1">The sequence shown here is derived from an EMBL/GenBank/DDBJ whole genome shotgun (WGS) entry which is preliminary data.</text>
</comment>
<gene>
    <name evidence="1" type="ORF">AX018_100222</name>
</gene>
<protein>
    <recommendedName>
        <fullName evidence="3">DUF2190 domain-containing protein</fullName>
    </recommendedName>
</protein>
<proteinExistence type="predicted"/>
<evidence type="ECO:0000313" key="1">
    <source>
        <dbReference type="EMBL" id="RAR86061.1"/>
    </source>
</evidence>
<organism evidence="1 2">
    <name type="scientific">Paracidovorax anthurii</name>
    <dbReference type="NCBI Taxonomy" id="78229"/>
    <lineage>
        <taxon>Bacteria</taxon>
        <taxon>Pseudomonadati</taxon>
        <taxon>Pseudomonadota</taxon>
        <taxon>Betaproteobacteria</taxon>
        <taxon>Burkholderiales</taxon>
        <taxon>Comamonadaceae</taxon>
        <taxon>Paracidovorax</taxon>
    </lineage>
</organism>
<keyword evidence="2" id="KW-1185">Reference proteome</keyword>